<dbReference type="InterPro" id="IPR001647">
    <property type="entry name" value="HTH_TetR"/>
</dbReference>
<evidence type="ECO:0000256" key="3">
    <source>
        <dbReference type="ARBA" id="ARBA00023163"/>
    </source>
</evidence>
<keyword evidence="2" id="KW-0238">DNA-binding</keyword>
<dbReference type="RefSeq" id="WP_203920319.1">
    <property type="nucleotide sequence ID" value="NZ_BONZ01000045.1"/>
</dbReference>
<keyword evidence="3" id="KW-0804">Transcription</keyword>
<dbReference type="GO" id="GO:0003700">
    <property type="term" value="F:DNA-binding transcription factor activity"/>
    <property type="evidence" value="ECO:0007669"/>
    <property type="project" value="TreeGrafter"/>
</dbReference>
<feature type="compositionally biased region" description="Basic residues" evidence="4">
    <location>
        <begin position="189"/>
        <end position="201"/>
    </location>
</feature>
<gene>
    <name evidence="7" type="ORF">Raf01_49290</name>
</gene>
<dbReference type="PANTHER" id="PTHR30055:SF234">
    <property type="entry name" value="HTH-TYPE TRANSCRIPTIONAL REGULATOR BETI"/>
    <property type="match status" value="1"/>
</dbReference>
<feature type="domain" description="HTH tetR-type" evidence="5">
    <location>
        <begin position="18"/>
        <end position="64"/>
    </location>
</feature>
<evidence type="ECO:0000313" key="7">
    <source>
        <dbReference type="EMBL" id="GIH16757.1"/>
    </source>
</evidence>
<keyword evidence="8" id="KW-1185">Reference proteome</keyword>
<dbReference type="Pfam" id="PF13305">
    <property type="entry name" value="TetR_C_33"/>
    <property type="match status" value="1"/>
</dbReference>
<dbReference type="SUPFAM" id="SSF48498">
    <property type="entry name" value="Tetracyclin repressor-like, C-terminal domain"/>
    <property type="match status" value="1"/>
</dbReference>
<comment type="caution">
    <text evidence="7">The sequence shown here is derived from an EMBL/GenBank/DDBJ whole genome shotgun (WGS) entry which is preliminary data.</text>
</comment>
<protein>
    <submittedName>
        <fullName evidence="7">TetR family transcriptional regulator</fullName>
    </submittedName>
</protein>
<name>A0A8J3QVA8_9ACTN</name>
<evidence type="ECO:0000313" key="8">
    <source>
        <dbReference type="Proteomes" id="UP000642748"/>
    </source>
</evidence>
<dbReference type="SUPFAM" id="SSF46689">
    <property type="entry name" value="Homeodomain-like"/>
    <property type="match status" value="1"/>
</dbReference>
<evidence type="ECO:0000256" key="4">
    <source>
        <dbReference type="SAM" id="MobiDB-lite"/>
    </source>
</evidence>
<dbReference type="InterPro" id="IPR025996">
    <property type="entry name" value="MT1864/Rv1816-like_C"/>
</dbReference>
<evidence type="ECO:0000256" key="1">
    <source>
        <dbReference type="ARBA" id="ARBA00023015"/>
    </source>
</evidence>
<dbReference type="Pfam" id="PF00440">
    <property type="entry name" value="TetR_N"/>
    <property type="match status" value="1"/>
</dbReference>
<organism evidence="7 8">
    <name type="scientific">Rugosimonospora africana</name>
    <dbReference type="NCBI Taxonomy" id="556532"/>
    <lineage>
        <taxon>Bacteria</taxon>
        <taxon>Bacillati</taxon>
        <taxon>Actinomycetota</taxon>
        <taxon>Actinomycetes</taxon>
        <taxon>Micromonosporales</taxon>
        <taxon>Micromonosporaceae</taxon>
        <taxon>Rugosimonospora</taxon>
    </lineage>
</organism>
<sequence length="201" mass="21797">MKAPTKAQLARAGRRDRIVDAAREIAEVHGWPAVTVRRLADTIGFSQPVLYGHFPDGRDGIIRAVALAGFARLAELLTSAGDLGGLCAAYLDFARSQPATYEAMFSMPTDLEFARPTTPEPLRAGFRPLLSATGDETRAEVLWSALHGLADLSRHGRLRPDHETARVEMLIGLLGRGQGPRAPEDAGHRARRTSRPGRGSR</sequence>
<evidence type="ECO:0000259" key="6">
    <source>
        <dbReference type="Pfam" id="PF13305"/>
    </source>
</evidence>
<dbReference type="GO" id="GO:0000976">
    <property type="term" value="F:transcription cis-regulatory region binding"/>
    <property type="evidence" value="ECO:0007669"/>
    <property type="project" value="TreeGrafter"/>
</dbReference>
<feature type="region of interest" description="Disordered" evidence="4">
    <location>
        <begin position="174"/>
        <end position="201"/>
    </location>
</feature>
<dbReference type="Gene3D" id="1.10.357.10">
    <property type="entry name" value="Tetracycline Repressor, domain 2"/>
    <property type="match status" value="1"/>
</dbReference>
<dbReference type="InterPro" id="IPR050109">
    <property type="entry name" value="HTH-type_TetR-like_transc_reg"/>
</dbReference>
<dbReference type="AlphaFoldDB" id="A0A8J3QVA8"/>
<dbReference type="InterPro" id="IPR036271">
    <property type="entry name" value="Tet_transcr_reg_TetR-rel_C_sf"/>
</dbReference>
<evidence type="ECO:0000256" key="2">
    <source>
        <dbReference type="ARBA" id="ARBA00023125"/>
    </source>
</evidence>
<feature type="domain" description="HTH-type transcriptional regulator MT1864/Rv1816-like C-terminal" evidence="6">
    <location>
        <begin position="85"/>
        <end position="167"/>
    </location>
</feature>
<accession>A0A8J3QVA8</accession>
<dbReference type="InterPro" id="IPR009057">
    <property type="entry name" value="Homeodomain-like_sf"/>
</dbReference>
<reference evidence="7" key="1">
    <citation type="submission" date="2021-01" db="EMBL/GenBank/DDBJ databases">
        <title>Whole genome shotgun sequence of Rugosimonospora africana NBRC 104875.</title>
        <authorList>
            <person name="Komaki H."/>
            <person name="Tamura T."/>
        </authorList>
    </citation>
    <scope>NUCLEOTIDE SEQUENCE</scope>
    <source>
        <strain evidence="7">NBRC 104875</strain>
    </source>
</reference>
<evidence type="ECO:0000259" key="5">
    <source>
        <dbReference type="Pfam" id="PF00440"/>
    </source>
</evidence>
<proteinExistence type="predicted"/>
<dbReference type="Proteomes" id="UP000642748">
    <property type="component" value="Unassembled WGS sequence"/>
</dbReference>
<dbReference type="PANTHER" id="PTHR30055">
    <property type="entry name" value="HTH-TYPE TRANSCRIPTIONAL REGULATOR RUTR"/>
    <property type="match status" value="1"/>
</dbReference>
<keyword evidence="1" id="KW-0805">Transcription regulation</keyword>
<dbReference type="EMBL" id="BONZ01000045">
    <property type="protein sequence ID" value="GIH16757.1"/>
    <property type="molecule type" value="Genomic_DNA"/>
</dbReference>